<dbReference type="GO" id="GO:0003824">
    <property type="term" value="F:catalytic activity"/>
    <property type="evidence" value="ECO:0007669"/>
    <property type="project" value="InterPro"/>
</dbReference>
<dbReference type="InParanoid" id="A0A317XGL8"/>
<sequence length="545" mass="60139">MPPQPPSTLSLASWNCASINPPGRAHFLHDPDSPLGKADVVFLQELRLSTAESLPHLNPLLHLHRPYAPLPHLGVLTDDAGIIIRHTSWVLETISTSPRSVYIRVRIPDTEPAVGNDVRVLHLWSVHAPPADNEYRNFFTTDQLDLLRVDPSTLPHGEAAFLGGDWNAVPSPPSSGPSSPTHSEPSTLPLPPSPDTMYVAHHPSPSDHAVVLTRIRLSSPREDLGPGTWRLHRDVHRRQGFADRFRRFLEQFPNRIGASPIPLWFALKERLRTAAFHLSIDISRDLALAQRPRLALLEKLERIDIRQGPVSRANFLSTLADLRTLVIDLAEAVVDMYQSRRDDNMFRPSTWIIPHLESRAFAPTPAIVDDEGVHSDTQDKLKAIHRFYSALFTPAPTTALTDAAAAQLLSTIPTYQRINGPTRHALERPFTSAELQTAMDHAVDSSAPGLDGLSYSALRTLGPEYLARLCQLGNALLSGHHLPEGRPTLRGVLLPKDGDLSRLSNYRPISIADAEFRLLGRAMSNRLQPAALQVTSASQTGFVVG</sequence>
<dbReference type="Pfam" id="PF03372">
    <property type="entry name" value="Exo_endo_phos"/>
    <property type="match status" value="1"/>
</dbReference>
<keyword evidence="4" id="KW-1185">Reference proteome</keyword>
<dbReference type="OrthoDB" id="2556559at2759"/>
<evidence type="ECO:0000256" key="1">
    <source>
        <dbReference type="SAM" id="MobiDB-lite"/>
    </source>
</evidence>
<dbReference type="Gene3D" id="3.60.10.10">
    <property type="entry name" value="Endonuclease/exonuclease/phosphatase"/>
    <property type="match status" value="1"/>
</dbReference>
<dbReference type="InterPro" id="IPR005135">
    <property type="entry name" value="Endo/exonuclease/phosphatase"/>
</dbReference>
<dbReference type="EMBL" id="KZ819226">
    <property type="protein sequence ID" value="PWY97027.1"/>
    <property type="molecule type" value="Genomic_DNA"/>
</dbReference>
<dbReference type="InterPro" id="IPR036691">
    <property type="entry name" value="Endo/exonu/phosph_ase_sf"/>
</dbReference>
<feature type="compositionally biased region" description="Low complexity" evidence="1">
    <location>
        <begin position="176"/>
        <end position="187"/>
    </location>
</feature>
<proteinExistence type="predicted"/>
<gene>
    <name evidence="3" type="ORF">BCV70DRAFT_167812</name>
</gene>
<feature type="domain" description="Endonuclease/exonuclease/phosphatase" evidence="2">
    <location>
        <begin position="12"/>
        <end position="195"/>
    </location>
</feature>
<name>A0A317XGL8_9BASI</name>
<feature type="region of interest" description="Disordered" evidence="1">
    <location>
        <begin position="160"/>
        <end position="203"/>
    </location>
</feature>
<dbReference type="Proteomes" id="UP000246740">
    <property type="component" value="Unassembled WGS sequence"/>
</dbReference>
<feature type="non-terminal residue" evidence="3">
    <location>
        <position position="545"/>
    </location>
</feature>
<accession>A0A317XGL8</accession>
<protein>
    <recommendedName>
        <fullName evidence="2">Endonuclease/exonuclease/phosphatase domain-containing protein</fullName>
    </recommendedName>
</protein>
<evidence type="ECO:0000313" key="4">
    <source>
        <dbReference type="Proteomes" id="UP000246740"/>
    </source>
</evidence>
<reference evidence="3 4" key="1">
    <citation type="journal article" date="2018" name="Mol. Biol. Evol.">
        <title>Broad Genomic Sampling Reveals a Smut Pathogenic Ancestry of the Fungal Clade Ustilaginomycotina.</title>
        <authorList>
            <person name="Kijpornyongpan T."/>
            <person name="Mondo S.J."/>
            <person name="Barry K."/>
            <person name="Sandor L."/>
            <person name="Lee J."/>
            <person name="Lipzen A."/>
            <person name="Pangilinan J."/>
            <person name="LaButti K."/>
            <person name="Hainaut M."/>
            <person name="Henrissat B."/>
            <person name="Grigoriev I.V."/>
            <person name="Spatafora J.W."/>
            <person name="Aime M.C."/>
        </authorList>
    </citation>
    <scope>NUCLEOTIDE SEQUENCE [LARGE SCALE GENOMIC DNA]</scope>
    <source>
        <strain evidence="3 4">MCA 3645</strain>
    </source>
</reference>
<dbReference type="AlphaFoldDB" id="A0A317XGL8"/>
<evidence type="ECO:0000313" key="3">
    <source>
        <dbReference type="EMBL" id="PWY97027.1"/>
    </source>
</evidence>
<organism evidence="3 4">
    <name type="scientific">Testicularia cyperi</name>
    <dbReference type="NCBI Taxonomy" id="1882483"/>
    <lineage>
        <taxon>Eukaryota</taxon>
        <taxon>Fungi</taxon>
        <taxon>Dikarya</taxon>
        <taxon>Basidiomycota</taxon>
        <taxon>Ustilaginomycotina</taxon>
        <taxon>Ustilaginomycetes</taxon>
        <taxon>Ustilaginales</taxon>
        <taxon>Anthracoideaceae</taxon>
        <taxon>Testicularia</taxon>
    </lineage>
</organism>
<evidence type="ECO:0000259" key="2">
    <source>
        <dbReference type="Pfam" id="PF03372"/>
    </source>
</evidence>
<dbReference type="PANTHER" id="PTHR19446">
    <property type="entry name" value="REVERSE TRANSCRIPTASES"/>
    <property type="match status" value="1"/>
</dbReference>
<dbReference type="SUPFAM" id="SSF56219">
    <property type="entry name" value="DNase I-like"/>
    <property type="match status" value="1"/>
</dbReference>